<gene>
    <name evidence="2" type="ORF">EV138_3701</name>
</gene>
<evidence type="ECO:0000313" key="2">
    <source>
        <dbReference type="EMBL" id="TDU90118.1"/>
    </source>
</evidence>
<feature type="region of interest" description="Disordered" evidence="1">
    <location>
        <begin position="25"/>
        <end position="46"/>
    </location>
</feature>
<proteinExistence type="predicted"/>
<organism evidence="2 3">
    <name type="scientific">Kribbella voronezhensis</name>
    <dbReference type="NCBI Taxonomy" id="2512212"/>
    <lineage>
        <taxon>Bacteria</taxon>
        <taxon>Bacillati</taxon>
        <taxon>Actinomycetota</taxon>
        <taxon>Actinomycetes</taxon>
        <taxon>Propionibacteriales</taxon>
        <taxon>Kribbellaceae</taxon>
        <taxon>Kribbella</taxon>
    </lineage>
</organism>
<evidence type="ECO:0000313" key="3">
    <source>
        <dbReference type="Proteomes" id="UP000295151"/>
    </source>
</evidence>
<sequence length="46" mass="4760">MKLPILVTGGTGTLGRLVARLSDAGARKSACSGPDHQLQGDARLDR</sequence>
<dbReference type="EMBL" id="SOCE01000001">
    <property type="protein sequence ID" value="TDU90118.1"/>
    <property type="molecule type" value="Genomic_DNA"/>
</dbReference>
<keyword evidence="3" id="KW-1185">Reference proteome</keyword>
<evidence type="ECO:0000256" key="1">
    <source>
        <dbReference type="SAM" id="MobiDB-lite"/>
    </source>
</evidence>
<protein>
    <submittedName>
        <fullName evidence="2">Uncharacterized protein</fullName>
    </submittedName>
</protein>
<dbReference type="Proteomes" id="UP000295151">
    <property type="component" value="Unassembled WGS sequence"/>
</dbReference>
<dbReference type="RefSeq" id="WP_166678629.1">
    <property type="nucleotide sequence ID" value="NZ_SOCE01000001.1"/>
</dbReference>
<comment type="caution">
    <text evidence="2">The sequence shown here is derived from an EMBL/GenBank/DDBJ whole genome shotgun (WGS) entry which is preliminary data.</text>
</comment>
<accession>A0A4R7TFA7</accession>
<dbReference type="AlphaFoldDB" id="A0A4R7TFA7"/>
<name>A0A4R7TFA7_9ACTN</name>
<reference evidence="2 3" key="1">
    <citation type="submission" date="2019-03" db="EMBL/GenBank/DDBJ databases">
        <title>Genomic Encyclopedia of Type Strains, Phase III (KMG-III): the genomes of soil and plant-associated and newly described type strains.</title>
        <authorList>
            <person name="Whitman W."/>
        </authorList>
    </citation>
    <scope>NUCLEOTIDE SEQUENCE [LARGE SCALE GENOMIC DNA]</scope>
    <source>
        <strain evidence="2 3">VKM Ac-2575</strain>
    </source>
</reference>